<gene>
    <name evidence="1" type="ORF">Q4481_23895</name>
</gene>
<accession>A0ABT8YU29</accession>
<protein>
    <submittedName>
        <fullName evidence="1">Uncharacterized protein</fullName>
    </submittedName>
</protein>
<organism evidence="1 2">
    <name type="scientific">Rhizobium alvei</name>
    <dbReference type="NCBI Taxonomy" id="1132659"/>
    <lineage>
        <taxon>Bacteria</taxon>
        <taxon>Pseudomonadati</taxon>
        <taxon>Pseudomonadota</taxon>
        <taxon>Alphaproteobacteria</taxon>
        <taxon>Hyphomicrobiales</taxon>
        <taxon>Rhizobiaceae</taxon>
        <taxon>Rhizobium/Agrobacterium group</taxon>
        <taxon>Rhizobium</taxon>
    </lineage>
</organism>
<evidence type="ECO:0000313" key="1">
    <source>
        <dbReference type="EMBL" id="MDO6967010.1"/>
    </source>
</evidence>
<name>A0ABT8YU29_9HYPH</name>
<dbReference type="Proteomes" id="UP001174932">
    <property type="component" value="Unassembled WGS sequence"/>
</dbReference>
<reference evidence="1" key="1">
    <citation type="journal article" date="2015" name="Int. J. Syst. Evol. Microbiol.">
        <title>Rhizobium alvei sp. nov., isolated from a freshwater river.</title>
        <authorList>
            <person name="Sheu S.Y."/>
            <person name="Huang H.W."/>
            <person name="Young C.C."/>
            <person name="Chen W.M."/>
        </authorList>
    </citation>
    <scope>NUCLEOTIDE SEQUENCE</scope>
    <source>
        <strain evidence="1">TNR-22</strain>
    </source>
</reference>
<keyword evidence="2" id="KW-1185">Reference proteome</keyword>
<dbReference type="RefSeq" id="WP_304378940.1">
    <property type="nucleotide sequence ID" value="NZ_JAUOZU010000024.1"/>
</dbReference>
<reference evidence="1" key="2">
    <citation type="submission" date="2023-07" db="EMBL/GenBank/DDBJ databases">
        <authorList>
            <person name="Shen H."/>
        </authorList>
    </citation>
    <scope>NUCLEOTIDE SEQUENCE</scope>
    <source>
        <strain evidence="1">TNR-22</strain>
    </source>
</reference>
<proteinExistence type="predicted"/>
<dbReference type="EMBL" id="JAUOZU010000024">
    <property type="protein sequence ID" value="MDO6967010.1"/>
    <property type="molecule type" value="Genomic_DNA"/>
</dbReference>
<sequence>MTTDNKPNASIIEAVAEAWASIDGRLRQFHDGKINGDMDGTYGGYLAEAKELLLRAAKRNVMISKLMEKRLLMNDEMRIKQLEWKYDNDPESFYAAKATTPIGTYIIWRHGSVYIGSDAIFYAEENAQFDLPALEAIAQTDFERRVNECFEGCEDQGGA</sequence>
<evidence type="ECO:0000313" key="2">
    <source>
        <dbReference type="Proteomes" id="UP001174932"/>
    </source>
</evidence>
<comment type="caution">
    <text evidence="1">The sequence shown here is derived from an EMBL/GenBank/DDBJ whole genome shotgun (WGS) entry which is preliminary data.</text>
</comment>